<keyword evidence="5" id="KW-0472">Membrane</keyword>
<dbReference type="Gene3D" id="6.10.340.10">
    <property type="match status" value="1"/>
</dbReference>
<evidence type="ECO:0000259" key="6">
    <source>
        <dbReference type="PROSITE" id="PS50111"/>
    </source>
</evidence>
<gene>
    <name evidence="8" type="ORF">HUE56_11305</name>
</gene>
<dbReference type="EMBL" id="CP054619">
    <property type="protein sequence ID" value="QKS53122.1"/>
    <property type="molecule type" value="Genomic_DNA"/>
</dbReference>
<dbReference type="Proteomes" id="UP000509702">
    <property type="component" value="Chromosome"/>
</dbReference>
<keyword evidence="9" id="KW-1185">Reference proteome</keyword>
<dbReference type="AlphaFoldDB" id="A0A6N1AZK3"/>
<evidence type="ECO:0000259" key="7">
    <source>
        <dbReference type="PROSITE" id="PS50885"/>
    </source>
</evidence>
<dbReference type="PROSITE" id="PS50111">
    <property type="entry name" value="CHEMOTAXIS_TRANSDUC_2"/>
    <property type="match status" value="1"/>
</dbReference>
<keyword evidence="5" id="KW-1133">Transmembrane helix</keyword>
<dbReference type="GO" id="GO:0007165">
    <property type="term" value="P:signal transduction"/>
    <property type="evidence" value="ECO:0007669"/>
    <property type="project" value="UniProtKB-KW"/>
</dbReference>
<dbReference type="Pfam" id="PF00015">
    <property type="entry name" value="MCPsignal"/>
    <property type="match status" value="1"/>
</dbReference>
<evidence type="ECO:0000256" key="2">
    <source>
        <dbReference type="ARBA" id="ARBA00029447"/>
    </source>
</evidence>
<reference evidence="8 9" key="1">
    <citation type="submission" date="2020-06" db="EMBL/GenBank/DDBJ databases">
        <title>Complete genome of Azosprillum oryzae KACC14407.</title>
        <authorList>
            <person name="Kim M."/>
            <person name="Park Y.-J."/>
            <person name="Shin J.-H."/>
        </authorList>
    </citation>
    <scope>NUCLEOTIDE SEQUENCE [LARGE SCALE GENOMIC DNA]</scope>
    <source>
        <strain evidence="8 9">KACC 14407</strain>
    </source>
</reference>
<dbReference type="Gene3D" id="1.10.287.950">
    <property type="entry name" value="Methyl-accepting chemotaxis protein"/>
    <property type="match status" value="1"/>
</dbReference>
<feature type="transmembrane region" description="Helical" evidence="5">
    <location>
        <begin position="200"/>
        <end position="219"/>
    </location>
</feature>
<proteinExistence type="inferred from homology"/>
<dbReference type="InterPro" id="IPR004089">
    <property type="entry name" value="MCPsignal_dom"/>
</dbReference>
<evidence type="ECO:0000313" key="9">
    <source>
        <dbReference type="Proteomes" id="UP000509702"/>
    </source>
</evidence>
<feature type="domain" description="HAMP" evidence="7">
    <location>
        <begin position="220"/>
        <end position="273"/>
    </location>
</feature>
<accession>A0A6N1AZK3</accession>
<dbReference type="SMART" id="SM00283">
    <property type="entry name" value="MA"/>
    <property type="match status" value="1"/>
</dbReference>
<feature type="transmembrane region" description="Helical" evidence="5">
    <location>
        <begin position="14"/>
        <end position="36"/>
    </location>
</feature>
<evidence type="ECO:0000256" key="3">
    <source>
        <dbReference type="PROSITE-ProRule" id="PRU00284"/>
    </source>
</evidence>
<dbReference type="SMART" id="SM00304">
    <property type="entry name" value="HAMP"/>
    <property type="match status" value="1"/>
</dbReference>
<sequence>MNGGVFARLSGLSVAGRVFAAPLMGIVLTVAALALADRQSEQALGAVDGIHREAAERLGRIDRLVAIAYVIHSDVSRHLALSGSGIEEAKLQAMRDAIAANLGKARTAIAELRAMPLAESERAMLDEVSVRIGAYAKAVDEMNQMAAIDRLIGIPMMAHTDDQFAALTAKVMETQEAIGRSTAAATQATRDAAATARRDFALVMAGLLAAMMAAGLLLARSITRPLQRLSSNTADLAAGKLDTAVEGGWMRNEIGAMARALEVFQTNAREVERLTADQQRQKAEAEAEKHRAIRELADLFEARVAEVVQQVGAGAHQVRSNAAGMLERANSANRQAATVAAASAQAGASVQTAAAATEEMSASIAEIGGQVRRSFDMVRGAVRAVEETNAHVVGLSDAANRIGEIVGLINSIAAQTNLLALNATIEAARAGEAGKGFAVVASEVKSLATQTAKATEEIGTQITSMQQVTGAAVAAIKGVGETVVGIDEIVGSIAGAMEQQAAATEEITRNVQEAAAGTAEVSQTIATVSTSAGETGTAAGEVLRAAELLDGQASTLNREVTHFIGRLRAG</sequence>
<feature type="coiled-coil region" evidence="4">
    <location>
        <begin position="268"/>
        <end position="302"/>
    </location>
</feature>
<evidence type="ECO:0000256" key="4">
    <source>
        <dbReference type="SAM" id="Coils"/>
    </source>
</evidence>
<dbReference type="SUPFAM" id="SSF58104">
    <property type="entry name" value="Methyl-accepting chemotaxis protein (MCP) signaling domain"/>
    <property type="match status" value="1"/>
</dbReference>
<comment type="similarity">
    <text evidence="2">Belongs to the methyl-accepting chemotaxis (MCP) protein family.</text>
</comment>
<keyword evidence="4" id="KW-0175">Coiled coil</keyword>
<keyword evidence="5" id="KW-0812">Transmembrane</keyword>
<protein>
    <submittedName>
        <fullName evidence="8">Methyl-accepting chemotaxis protein</fullName>
    </submittedName>
</protein>
<organism evidence="8 9">
    <name type="scientific">Azospirillum oryzae</name>
    <dbReference type="NCBI Taxonomy" id="286727"/>
    <lineage>
        <taxon>Bacteria</taxon>
        <taxon>Pseudomonadati</taxon>
        <taxon>Pseudomonadota</taxon>
        <taxon>Alphaproteobacteria</taxon>
        <taxon>Rhodospirillales</taxon>
        <taxon>Azospirillaceae</taxon>
        <taxon>Azospirillum</taxon>
    </lineage>
</organism>
<name>A0A6N1AZK3_9PROT</name>
<evidence type="ECO:0000313" key="8">
    <source>
        <dbReference type="EMBL" id="QKS53122.1"/>
    </source>
</evidence>
<dbReference type="PANTHER" id="PTHR32089:SF112">
    <property type="entry name" value="LYSOZYME-LIKE PROTEIN-RELATED"/>
    <property type="match status" value="1"/>
</dbReference>
<dbReference type="RefSeq" id="WP_149198583.1">
    <property type="nucleotide sequence ID" value="NZ_BSOV01000018.1"/>
</dbReference>
<dbReference type="InterPro" id="IPR003660">
    <property type="entry name" value="HAMP_dom"/>
</dbReference>
<dbReference type="GO" id="GO:0016020">
    <property type="term" value="C:membrane"/>
    <property type="evidence" value="ECO:0007669"/>
    <property type="project" value="InterPro"/>
</dbReference>
<dbReference type="PANTHER" id="PTHR32089">
    <property type="entry name" value="METHYL-ACCEPTING CHEMOTAXIS PROTEIN MCPB"/>
    <property type="match status" value="1"/>
</dbReference>
<keyword evidence="1 3" id="KW-0807">Transducer</keyword>
<dbReference type="Pfam" id="PF00672">
    <property type="entry name" value="HAMP"/>
    <property type="match status" value="1"/>
</dbReference>
<feature type="domain" description="Methyl-accepting transducer" evidence="6">
    <location>
        <begin position="307"/>
        <end position="543"/>
    </location>
</feature>
<dbReference type="PROSITE" id="PS50885">
    <property type="entry name" value="HAMP"/>
    <property type="match status" value="1"/>
</dbReference>
<dbReference type="KEGG" id="aoz:HUE56_11305"/>
<dbReference type="OrthoDB" id="7294848at2"/>
<evidence type="ECO:0000256" key="5">
    <source>
        <dbReference type="SAM" id="Phobius"/>
    </source>
</evidence>
<evidence type="ECO:0000256" key="1">
    <source>
        <dbReference type="ARBA" id="ARBA00023224"/>
    </source>
</evidence>